<dbReference type="Proteomes" id="UP000018948">
    <property type="component" value="Unassembled WGS sequence"/>
</dbReference>
<reference evidence="2 3" key="1">
    <citation type="submission" date="2013-11" db="EMBL/GenBank/DDBJ databases">
        <title>The Genome Sequence of Phytophthora parasitica P10297.</title>
        <authorList>
            <consortium name="The Broad Institute Genomics Platform"/>
            <person name="Russ C."/>
            <person name="Tyler B."/>
            <person name="Panabieres F."/>
            <person name="Shan W."/>
            <person name="Tripathy S."/>
            <person name="Grunwald N."/>
            <person name="Machado M."/>
            <person name="Johnson C.S."/>
            <person name="Walker B."/>
            <person name="Young S.K."/>
            <person name="Zeng Q."/>
            <person name="Gargeya S."/>
            <person name="Fitzgerald M."/>
            <person name="Haas B."/>
            <person name="Abouelleil A."/>
            <person name="Allen A.W."/>
            <person name="Alvarado L."/>
            <person name="Arachchi H.M."/>
            <person name="Berlin A.M."/>
            <person name="Chapman S.B."/>
            <person name="Gainer-Dewar J."/>
            <person name="Goldberg J."/>
            <person name="Griggs A."/>
            <person name="Gujja S."/>
            <person name="Hansen M."/>
            <person name="Howarth C."/>
            <person name="Imamovic A."/>
            <person name="Ireland A."/>
            <person name="Larimer J."/>
            <person name="McCowan C."/>
            <person name="Murphy C."/>
            <person name="Pearson M."/>
            <person name="Poon T.W."/>
            <person name="Priest M."/>
            <person name="Roberts A."/>
            <person name="Saif S."/>
            <person name="Shea T."/>
            <person name="Sisk P."/>
            <person name="Sykes S."/>
            <person name="Wortman J."/>
            <person name="Nusbaum C."/>
            <person name="Birren B."/>
        </authorList>
    </citation>
    <scope>NUCLEOTIDE SEQUENCE [LARGE SCALE GENOMIC DNA]</scope>
    <source>
        <strain evidence="2 3">P10297</strain>
    </source>
</reference>
<evidence type="ECO:0000313" key="3">
    <source>
        <dbReference type="Proteomes" id="UP000018948"/>
    </source>
</evidence>
<feature type="compositionally biased region" description="Basic and acidic residues" evidence="1">
    <location>
        <begin position="51"/>
        <end position="83"/>
    </location>
</feature>
<protein>
    <submittedName>
        <fullName evidence="2">Uncharacterized protein</fullName>
    </submittedName>
</protein>
<dbReference type="AlphaFoldDB" id="W3A0D9"/>
<dbReference type="OrthoDB" id="146741at2759"/>
<accession>W3A0D9</accession>
<evidence type="ECO:0000313" key="2">
    <source>
        <dbReference type="EMBL" id="ETP52661.1"/>
    </source>
</evidence>
<feature type="region of interest" description="Disordered" evidence="1">
    <location>
        <begin position="51"/>
        <end position="172"/>
    </location>
</feature>
<gene>
    <name evidence="2" type="ORF">F442_02359</name>
</gene>
<evidence type="ECO:0000256" key="1">
    <source>
        <dbReference type="SAM" id="MobiDB-lite"/>
    </source>
</evidence>
<organism evidence="2 3">
    <name type="scientific">Phytophthora nicotianae P10297</name>
    <dbReference type="NCBI Taxonomy" id="1317064"/>
    <lineage>
        <taxon>Eukaryota</taxon>
        <taxon>Sar</taxon>
        <taxon>Stramenopiles</taxon>
        <taxon>Oomycota</taxon>
        <taxon>Peronosporomycetes</taxon>
        <taxon>Peronosporales</taxon>
        <taxon>Peronosporaceae</taxon>
        <taxon>Phytophthora</taxon>
    </lineage>
</organism>
<sequence length="172" mass="19155">MRLLVVTLRFRTKRLEKSKVDLVFLDSNSLFINLAYTCELSIDSLHSLASDHVDHDSKPPERSESPADEVKGSHSADGDEGGKPPKNLSLAEGLERAQAVKAAATEAQHSKKRTTSRSPLREGRRIRPYSIIDSSDDEEDGAIYEPREITNDLDRQQEMAVKSPHISQCMAI</sequence>
<proteinExistence type="predicted"/>
<name>W3A0D9_PHYNI</name>
<comment type="caution">
    <text evidence="2">The sequence shown here is derived from an EMBL/GenBank/DDBJ whole genome shotgun (WGS) entry which is preliminary data.</text>
</comment>
<dbReference type="EMBL" id="ANIY01000495">
    <property type="protein sequence ID" value="ETP52661.1"/>
    <property type="molecule type" value="Genomic_DNA"/>
</dbReference>
<feature type="compositionally biased region" description="Low complexity" evidence="1">
    <location>
        <begin position="97"/>
        <end position="107"/>
    </location>
</feature>
<feature type="compositionally biased region" description="Basic and acidic residues" evidence="1">
    <location>
        <begin position="145"/>
        <end position="157"/>
    </location>
</feature>